<gene>
    <name evidence="9" type="ORF">HZF24_02855</name>
</gene>
<protein>
    <submittedName>
        <fullName evidence="9">AI-2E family transporter</fullName>
    </submittedName>
</protein>
<dbReference type="Proteomes" id="UP000611629">
    <property type="component" value="Unassembled WGS sequence"/>
</dbReference>
<organism evidence="9 10">
    <name type="scientific">Sedimentibacter hydroxybenzoicus DSM 7310</name>
    <dbReference type="NCBI Taxonomy" id="1123245"/>
    <lineage>
        <taxon>Bacteria</taxon>
        <taxon>Bacillati</taxon>
        <taxon>Bacillota</taxon>
        <taxon>Tissierellia</taxon>
        <taxon>Sedimentibacter</taxon>
    </lineage>
</organism>
<keyword evidence="3" id="KW-0813">Transport</keyword>
<dbReference type="GO" id="GO:0005886">
    <property type="term" value="C:plasma membrane"/>
    <property type="evidence" value="ECO:0007669"/>
    <property type="project" value="UniProtKB-SubCell"/>
</dbReference>
<feature type="transmembrane region" description="Helical" evidence="8">
    <location>
        <begin position="302"/>
        <end position="326"/>
    </location>
</feature>
<dbReference type="EMBL" id="JACBNQ010000002">
    <property type="protein sequence ID" value="NYB73076.1"/>
    <property type="molecule type" value="Genomic_DNA"/>
</dbReference>
<feature type="transmembrane region" description="Helical" evidence="8">
    <location>
        <begin position="273"/>
        <end position="290"/>
    </location>
</feature>
<dbReference type="PANTHER" id="PTHR21716:SF53">
    <property type="entry name" value="PERMEASE PERM-RELATED"/>
    <property type="match status" value="1"/>
</dbReference>
<dbReference type="PANTHER" id="PTHR21716">
    <property type="entry name" value="TRANSMEMBRANE PROTEIN"/>
    <property type="match status" value="1"/>
</dbReference>
<keyword evidence="7 8" id="KW-0472">Membrane</keyword>
<feature type="transmembrane region" description="Helical" evidence="8">
    <location>
        <begin position="147"/>
        <end position="169"/>
    </location>
</feature>
<evidence type="ECO:0000256" key="1">
    <source>
        <dbReference type="ARBA" id="ARBA00004651"/>
    </source>
</evidence>
<evidence type="ECO:0000256" key="7">
    <source>
        <dbReference type="ARBA" id="ARBA00023136"/>
    </source>
</evidence>
<accession>A0A974BHQ4</accession>
<comment type="caution">
    <text evidence="9">The sequence shown here is derived from an EMBL/GenBank/DDBJ whole genome shotgun (WGS) entry which is preliminary data.</text>
</comment>
<comment type="subcellular location">
    <subcellularLocation>
        <location evidence="1">Cell membrane</location>
        <topology evidence="1">Multi-pass membrane protein</topology>
    </subcellularLocation>
</comment>
<reference evidence="9" key="1">
    <citation type="submission" date="2020-07" db="EMBL/GenBank/DDBJ databases">
        <title>Genomic analysis of a strain of Sedimentibacter Hydroxybenzoicus DSM7310.</title>
        <authorList>
            <person name="Ma S."/>
        </authorList>
    </citation>
    <scope>NUCLEOTIDE SEQUENCE</scope>
    <source>
        <strain evidence="9">DSM 7310</strain>
    </source>
</reference>
<feature type="transmembrane region" description="Helical" evidence="8">
    <location>
        <begin position="29"/>
        <end position="52"/>
    </location>
</feature>
<keyword evidence="10" id="KW-1185">Reference proteome</keyword>
<evidence type="ECO:0000256" key="2">
    <source>
        <dbReference type="ARBA" id="ARBA00009773"/>
    </source>
</evidence>
<evidence type="ECO:0000256" key="6">
    <source>
        <dbReference type="ARBA" id="ARBA00022989"/>
    </source>
</evidence>
<sequence length="356" mass="40268">MKKFIVLLPVFILYISVFRFIYLENGLTVIINVMLPVFMGIIIATLLNPFLVYLQKRLKIKNRYLAIFLTFLFIILIIAVIVTIITPNITKSIKHLIKDIPVLFYKAESYISDFGDKNSILKSYLVEITYKFSSVMSSLLNFAIEKVINIFAAIGNLLLSVIISIYILYDKEKIEKWLFKLFHTLFGKKVASEIFKIIHSLYDNISSYITGKIIASLITGFLVYIGSKYIIKNPYPVIDGLMIGTANIIPYFGTLIGGIPVLIINILHNPQKGFLMLIYILIVQQIDNLIIDPHILSSKLAIKPIIIIISIIIGGGLFGAVGLFLATPVASLIKQFIDAYMNYKLAEKSTHYLNKN</sequence>
<feature type="transmembrane region" description="Helical" evidence="8">
    <location>
        <begin position="248"/>
        <end position="267"/>
    </location>
</feature>
<dbReference type="Pfam" id="PF01594">
    <property type="entry name" value="AI-2E_transport"/>
    <property type="match status" value="1"/>
</dbReference>
<proteinExistence type="inferred from homology"/>
<keyword evidence="5 8" id="KW-0812">Transmembrane</keyword>
<evidence type="ECO:0000256" key="5">
    <source>
        <dbReference type="ARBA" id="ARBA00022692"/>
    </source>
</evidence>
<feature type="transmembrane region" description="Helical" evidence="8">
    <location>
        <begin position="64"/>
        <end position="85"/>
    </location>
</feature>
<name>A0A974BHQ4_SEDHY</name>
<evidence type="ECO:0000256" key="3">
    <source>
        <dbReference type="ARBA" id="ARBA00022448"/>
    </source>
</evidence>
<evidence type="ECO:0000256" key="4">
    <source>
        <dbReference type="ARBA" id="ARBA00022475"/>
    </source>
</evidence>
<keyword evidence="4" id="KW-1003">Cell membrane</keyword>
<keyword evidence="6 8" id="KW-1133">Transmembrane helix</keyword>
<evidence type="ECO:0000313" key="9">
    <source>
        <dbReference type="EMBL" id="NYB73076.1"/>
    </source>
</evidence>
<dbReference type="GO" id="GO:0055085">
    <property type="term" value="P:transmembrane transport"/>
    <property type="evidence" value="ECO:0007669"/>
    <property type="project" value="TreeGrafter"/>
</dbReference>
<dbReference type="InterPro" id="IPR002549">
    <property type="entry name" value="AI-2E-like"/>
</dbReference>
<dbReference type="RefSeq" id="WP_179236772.1">
    <property type="nucleotide sequence ID" value="NZ_JACBNQ010000002.1"/>
</dbReference>
<feature type="transmembrane region" description="Helical" evidence="8">
    <location>
        <begin position="208"/>
        <end position="227"/>
    </location>
</feature>
<evidence type="ECO:0000256" key="8">
    <source>
        <dbReference type="SAM" id="Phobius"/>
    </source>
</evidence>
<dbReference type="AlphaFoldDB" id="A0A974BHQ4"/>
<evidence type="ECO:0000313" key="10">
    <source>
        <dbReference type="Proteomes" id="UP000611629"/>
    </source>
</evidence>
<comment type="similarity">
    <text evidence="2">Belongs to the autoinducer-2 exporter (AI-2E) (TC 2.A.86) family.</text>
</comment>